<organism evidence="2 3">
    <name type="scientific">Caenispirillum bisanense</name>
    <dbReference type="NCBI Taxonomy" id="414052"/>
    <lineage>
        <taxon>Bacteria</taxon>
        <taxon>Pseudomonadati</taxon>
        <taxon>Pseudomonadota</taxon>
        <taxon>Alphaproteobacteria</taxon>
        <taxon>Rhodospirillales</taxon>
        <taxon>Novispirillaceae</taxon>
        <taxon>Caenispirillum</taxon>
    </lineage>
</organism>
<name>A0A286GUN7_9PROT</name>
<keyword evidence="3" id="KW-1185">Reference proteome</keyword>
<evidence type="ECO:0000259" key="1">
    <source>
        <dbReference type="SMART" id="SM00953"/>
    </source>
</evidence>
<dbReference type="SMART" id="SM00953">
    <property type="entry name" value="RES"/>
    <property type="match status" value="1"/>
</dbReference>
<feature type="domain" description="RES" evidence="1">
    <location>
        <begin position="78"/>
        <end position="206"/>
    </location>
</feature>
<dbReference type="RefSeq" id="WP_176525246.1">
    <property type="nucleotide sequence ID" value="NZ_OCNJ01000008.1"/>
</dbReference>
<dbReference type="Proteomes" id="UP000219621">
    <property type="component" value="Unassembled WGS sequence"/>
</dbReference>
<evidence type="ECO:0000313" key="3">
    <source>
        <dbReference type="Proteomes" id="UP000219621"/>
    </source>
</evidence>
<dbReference type="InterPro" id="IPR014914">
    <property type="entry name" value="RES_dom"/>
</dbReference>
<gene>
    <name evidence="2" type="ORF">SAMN05421508_108124</name>
</gene>
<dbReference type="EMBL" id="OCNJ01000008">
    <property type="protein sequence ID" value="SOD98886.1"/>
    <property type="molecule type" value="Genomic_DNA"/>
</dbReference>
<sequence>MTPATVRLDHAAASRLIPAEYARPALADLADSEAERDALDDLVGATDERLLGHADLLPGIDARELVYGVPYARLVNDAFTHARPGGARFNSGERGAWYAAFGLETAVAEVIWHHTRWLAEIDRFHDVSHRDEWVADFSGDWPDIRGDDRFAACLAADPADGYPAGQALAARLLGAGEPGLVYPSVRGAGDCLVCFRPPLVELPRPGRRLLLTWDGDPVPTVAEA</sequence>
<dbReference type="AlphaFoldDB" id="A0A286GUN7"/>
<dbReference type="Pfam" id="PF08808">
    <property type="entry name" value="RES"/>
    <property type="match status" value="1"/>
</dbReference>
<evidence type="ECO:0000313" key="2">
    <source>
        <dbReference type="EMBL" id="SOD98886.1"/>
    </source>
</evidence>
<reference evidence="2 3" key="1">
    <citation type="submission" date="2017-09" db="EMBL/GenBank/DDBJ databases">
        <authorList>
            <person name="Ehlers B."/>
            <person name="Leendertz F.H."/>
        </authorList>
    </citation>
    <scope>NUCLEOTIDE SEQUENCE [LARGE SCALE GENOMIC DNA]</scope>
    <source>
        <strain evidence="2 3">USBA 140</strain>
    </source>
</reference>
<protein>
    <submittedName>
        <fullName evidence="2">RES domain-containing protein</fullName>
    </submittedName>
</protein>
<proteinExistence type="predicted"/>
<accession>A0A286GUN7</accession>